<keyword evidence="11" id="KW-1185">Reference proteome</keyword>
<dbReference type="CDD" id="cd04709">
    <property type="entry name" value="BAH_MTA"/>
    <property type="match status" value="1"/>
</dbReference>
<dbReference type="FunFam" id="1.10.287.70:FF:000079">
    <property type="entry name" value="Inositol 1,4,5-trisphosphate receptor type 3"/>
    <property type="match status" value="1"/>
</dbReference>
<protein>
    <submittedName>
        <fullName evidence="10">Uncharacterized protein</fullName>
    </submittedName>
</protein>
<dbReference type="Pfam" id="PF01448">
    <property type="entry name" value="ELM2"/>
    <property type="match status" value="1"/>
</dbReference>
<evidence type="ECO:0000256" key="4">
    <source>
        <dbReference type="ARBA" id="ARBA00023136"/>
    </source>
</evidence>
<name>A0A7R9C1M8_9CRUS</name>
<feature type="non-terminal residue" evidence="10">
    <location>
        <position position="951"/>
    </location>
</feature>
<dbReference type="PANTHER" id="PTHR45816:SF4">
    <property type="entry name" value="RYR_IP3R HOMOLOGY ASSOCIATED DOMAIN-CONTAINING PROTEIN"/>
    <property type="match status" value="1"/>
</dbReference>
<dbReference type="EMBL" id="CAJPEX010006698">
    <property type="protein sequence ID" value="CAG0924167.1"/>
    <property type="molecule type" value="Genomic_DNA"/>
</dbReference>
<proteinExistence type="predicted"/>
<feature type="domain" description="ELM2" evidence="9">
    <location>
        <begin position="754"/>
        <end position="866"/>
    </location>
</feature>
<feature type="non-terminal residue" evidence="10">
    <location>
        <position position="1"/>
    </location>
</feature>
<accession>A0A7R9C1M8</accession>
<feature type="domain" description="BAH" evidence="8">
    <location>
        <begin position="597"/>
        <end position="753"/>
    </location>
</feature>
<dbReference type="SMART" id="SM00439">
    <property type="entry name" value="BAH"/>
    <property type="match status" value="1"/>
</dbReference>
<dbReference type="Gene3D" id="2.30.30.490">
    <property type="match status" value="1"/>
</dbReference>
<dbReference type="GO" id="GO:0016020">
    <property type="term" value="C:membrane"/>
    <property type="evidence" value="ECO:0007669"/>
    <property type="project" value="UniProtKB-SubCell"/>
</dbReference>
<dbReference type="Pfam" id="PF00520">
    <property type="entry name" value="Ion_trans"/>
    <property type="match status" value="1"/>
</dbReference>
<evidence type="ECO:0000313" key="10">
    <source>
        <dbReference type="EMBL" id="CAD7284015.1"/>
    </source>
</evidence>
<reference evidence="10" key="1">
    <citation type="submission" date="2020-11" db="EMBL/GenBank/DDBJ databases">
        <authorList>
            <person name="Tran Van P."/>
        </authorList>
    </citation>
    <scope>NUCLEOTIDE SEQUENCE</scope>
</reference>
<dbReference type="FunFam" id="4.10.1240.50:FF:000001">
    <property type="entry name" value="Metastasis-associated 1 family, member 3"/>
    <property type="match status" value="1"/>
</dbReference>
<evidence type="ECO:0000259" key="8">
    <source>
        <dbReference type="PROSITE" id="PS51038"/>
    </source>
</evidence>
<dbReference type="InterPro" id="IPR001025">
    <property type="entry name" value="BAH_dom"/>
</dbReference>
<feature type="transmembrane region" description="Helical" evidence="7">
    <location>
        <begin position="64"/>
        <end position="86"/>
    </location>
</feature>
<dbReference type="EMBL" id="OA888735">
    <property type="protein sequence ID" value="CAD7284015.1"/>
    <property type="molecule type" value="Genomic_DNA"/>
</dbReference>
<dbReference type="Pfam" id="PF01426">
    <property type="entry name" value="BAH"/>
    <property type="match status" value="1"/>
</dbReference>
<organism evidence="10">
    <name type="scientific">Notodromas monacha</name>
    <dbReference type="NCBI Taxonomy" id="399045"/>
    <lineage>
        <taxon>Eukaryota</taxon>
        <taxon>Metazoa</taxon>
        <taxon>Ecdysozoa</taxon>
        <taxon>Arthropoda</taxon>
        <taxon>Crustacea</taxon>
        <taxon>Oligostraca</taxon>
        <taxon>Ostracoda</taxon>
        <taxon>Podocopa</taxon>
        <taxon>Podocopida</taxon>
        <taxon>Cypridocopina</taxon>
        <taxon>Cypridoidea</taxon>
        <taxon>Cyprididae</taxon>
        <taxon>Notodromas</taxon>
    </lineage>
</organism>
<evidence type="ECO:0000259" key="9">
    <source>
        <dbReference type="PROSITE" id="PS51156"/>
    </source>
</evidence>
<evidence type="ECO:0000256" key="1">
    <source>
        <dbReference type="ARBA" id="ARBA00004141"/>
    </source>
</evidence>
<keyword evidence="4 7" id="KW-0472">Membrane</keyword>
<evidence type="ECO:0000256" key="2">
    <source>
        <dbReference type="ARBA" id="ARBA00022692"/>
    </source>
</evidence>
<dbReference type="Gene3D" id="4.10.1240.50">
    <property type="match status" value="1"/>
</dbReference>
<dbReference type="SMART" id="SM01189">
    <property type="entry name" value="ELM2"/>
    <property type="match status" value="1"/>
</dbReference>
<keyword evidence="2 7" id="KW-0812">Transmembrane</keyword>
<feature type="transmembrane region" description="Helical" evidence="7">
    <location>
        <begin position="386"/>
        <end position="409"/>
    </location>
</feature>
<feature type="region of interest" description="Disordered" evidence="6">
    <location>
        <begin position="890"/>
        <end position="924"/>
    </location>
</feature>
<dbReference type="Proteomes" id="UP000678499">
    <property type="component" value="Unassembled WGS sequence"/>
</dbReference>
<dbReference type="InterPro" id="IPR043151">
    <property type="entry name" value="BAH_sf"/>
</dbReference>
<sequence length="951" mass="105773">RVNSGQGFSTDDKDFLYHLGYFVICVLGTFVHPFFYSILLLDVVHREETLLNVIKSVTRNGRSIVLTAVLALILVYLFSIIGYLWFKDDFLVTVEPEDTESAALAIDPGGFCSAGSPCSNDTVNVWVKPKENVTIESTTRAVATSEDVKERACDSLIMCIVTTLNQGLRNGGGIGDVLRSPSAKERLFFARVFYDLLFFFVVIIIVLNLIFGVIIDTFADLRSEKQQKEEILKNTCFVCGLERSAFDNRVTSFEDHIRKEHNMWHYLYFIVLVRVKDSTEFTGPESYVHAMVKEKNLDWFPRLRSMSLITSNETFESLGTAVGSDLSEGFGMISGSGSSVGGLSTQLSSGSIVRSIAGLSFQKKLLTFVFSAVFLLQRERLFFARVFYDLLFFFVVIIIVLNLIFGVIIDTFADLRSEKQQKEEILKNTCFVCGLERSAFDNRVTSFEDHIRKEHNMWHYLYFIVLVRVKDSTEFTGPESYVHAMVKEKNLDWFPRLRSMSLITSNETFESLGTAVGSDLSEGFGMISGSGSSVGGLSTQLSSGSIVGAQVGTVNSSHVTGMDIVKNLSAQLESTQKLVLGLSRQLQELKDQGRQFMAWKILAQFVLRLSSPSAPFAIRRIEELNKSANGSVEAKVLCFFRRRDIPPPLLILADKHDTGIVAKPVDENGEEEKASVVSEDDDGLTVEQRHHVKHRELFLSRQVETLPASQIRGKCYVTLLNETESYASYLNKEDTFFYSLVYDPQQKTLLADRGEIRVGLKYQADPVTLSVKPNGVSEKNSENLEELLWDPENHLCKEEIEEFLVLAKSVGTFARAVDSSGTVKTGTLQAGAAAACRDATSLYAMKLLHKCNYDWAKSVRALVPSGSQGTGFVAFPKPEKRKDGSLIYDEVPSRTSRPSTPQMSSGLFDASSRGTKRKAGAYEQPLMGADYSSKRLAPVPAVPGTGLTLQK</sequence>
<comment type="subcellular location">
    <subcellularLocation>
        <location evidence="1">Membrane</location>
        <topology evidence="1">Multi-pass membrane protein</topology>
    </subcellularLocation>
</comment>
<dbReference type="OrthoDB" id="2193595at2759"/>
<dbReference type="Gene3D" id="1.10.287.70">
    <property type="match status" value="2"/>
</dbReference>
<keyword evidence="3 7" id="KW-1133">Transmembrane helix</keyword>
<evidence type="ECO:0000256" key="3">
    <source>
        <dbReference type="ARBA" id="ARBA00022989"/>
    </source>
</evidence>
<dbReference type="GO" id="GO:0005216">
    <property type="term" value="F:monoatomic ion channel activity"/>
    <property type="evidence" value="ECO:0007669"/>
    <property type="project" value="InterPro"/>
</dbReference>
<dbReference type="PROSITE" id="PS51156">
    <property type="entry name" value="ELM2"/>
    <property type="match status" value="1"/>
</dbReference>
<dbReference type="InterPro" id="IPR005821">
    <property type="entry name" value="Ion_trans_dom"/>
</dbReference>
<evidence type="ECO:0000256" key="5">
    <source>
        <dbReference type="ARBA" id="ARBA00023242"/>
    </source>
</evidence>
<evidence type="ECO:0000256" key="6">
    <source>
        <dbReference type="SAM" id="MobiDB-lite"/>
    </source>
</evidence>
<dbReference type="GO" id="GO:0003682">
    <property type="term" value="F:chromatin binding"/>
    <property type="evidence" value="ECO:0007669"/>
    <property type="project" value="InterPro"/>
</dbReference>
<dbReference type="InterPro" id="IPR015925">
    <property type="entry name" value="Ryanodine_IP3_receptor"/>
</dbReference>
<dbReference type="GO" id="GO:0006816">
    <property type="term" value="P:calcium ion transport"/>
    <property type="evidence" value="ECO:0007669"/>
    <property type="project" value="InterPro"/>
</dbReference>
<dbReference type="PANTHER" id="PTHR45816">
    <property type="entry name" value="MIR DOMAIN-CONTAINING PROTEIN"/>
    <property type="match status" value="1"/>
</dbReference>
<dbReference type="InterPro" id="IPR000949">
    <property type="entry name" value="ELM2_dom"/>
</dbReference>
<feature type="transmembrane region" description="Helical" evidence="7">
    <location>
        <begin position="20"/>
        <end position="44"/>
    </location>
</feature>
<feature type="compositionally biased region" description="Polar residues" evidence="6">
    <location>
        <begin position="893"/>
        <end position="905"/>
    </location>
</feature>
<dbReference type="PROSITE" id="PS51038">
    <property type="entry name" value="BAH"/>
    <property type="match status" value="1"/>
</dbReference>
<keyword evidence="5" id="KW-0539">Nucleus</keyword>
<evidence type="ECO:0000256" key="7">
    <source>
        <dbReference type="SAM" id="Phobius"/>
    </source>
</evidence>
<gene>
    <name evidence="10" type="ORF">NMOB1V02_LOCUS11623</name>
</gene>
<evidence type="ECO:0000313" key="11">
    <source>
        <dbReference type="Proteomes" id="UP000678499"/>
    </source>
</evidence>
<dbReference type="AlphaFoldDB" id="A0A7R9C1M8"/>
<feature type="transmembrane region" description="Helical" evidence="7">
    <location>
        <begin position="196"/>
        <end position="219"/>
    </location>
</feature>